<reference evidence="1 2" key="1">
    <citation type="submission" date="2024-08" db="EMBL/GenBank/DDBJ databases">
        <authorList>
            <person name="Cucini C."/>
            <person name="Frati F."/>
        </authorList>
    </citation>
    <scope>NUCLEOTIDE SEQUENCE [LARGE SCALE GENOMIC DNA]</scope>
</reference>
<evidence type="ECO:0000313" key="2">
    <source>
        <dbReference type="Proteomes" id="UP001642540"/>
    </source>
</evidence>
<proteinExistence type="predicted"/>
<dbReference type="SUPFAM" id="SSF81301">
    <property type="entry name" value="Nucleotidyltransferase"/>
    <property type="match status" value="1"/>
</dbReference>
<dbReference type="Proteomes" id="UP001642540">
    <property type="component" value="Unassembled WGS sequence"/>
</dbReference>
<name>A0ABP1S7D0_9HEXA</name>
<dbReference type="Gene3D" id="1.10.1410.20">
    <property type="entry name" value="2'-5'-oligoadenylate synthetase 1, domain 2"/>
    <property type="match status" value="1"/>
</dbReference>
<comment type="caution">
    <text evidence="1">The sequence shown here is derived from an EMBL/GenBank/DDBJ whole genome shotgun (WGS) entry which is preliminary data.</text>
</comment>
<dbReference type="InterPro" id="IPR043519">
    <property type="entry name" value="NT_sf"/>
</dbReference>
<keyword evidence="2" id="KW-1185">Reference proteome</keyword>
<accession>A0ABP1S7D0</accession>
<gene>
    <name evidence="1" type="ORF">ODALV1_LOCUS30257</name>
</gene>
<protein>
    <submittedName>
        <fullName evidence="1">Uncharacterized protein</fullName>
    </submittedName>
</protein>
<organism evidence="1 2">
    <name type="scientific">Orchesella dallaii</name>
    <dbReference type="NCBI Taxonomy" id="48710"/>
    <lineage>
        <taxon>Eukaryota</taxon>
        <taxon>Metazoa</taxon>
        <taxon>Ecdysozoa</taxon>
        <taxon>Arthropoda</taxon>
        <taxon>Hexapoda</taxon>
        <taxon>Collembola</taxon>
        <taxon>Entomobryomorpha</taxon>
        <taxon>Entomobryoidea</taxon>
        <taxon>Orchesellidae</taxon>
        <taxon>Orchesellinae</taxon>
        <taxon>Orchesella</taxon>
    </lineage>
</organism>
<evidence type="ECO:0000313" key="1">
    <source>
        <dbReference type="EMBL" id="CAL8144654.1"/>
    </source>
</evidence>
<sequence>MSNQRYSRKRTHAQPAQRDLKDVDYDLRKFGESLKAPEQYEEDARRLINKVVLQTLRKESKYSIGRHDFGGSYAKKTDVINPDLDTVARVRNCRPPFNKVLDDWERVLRANEKCLKIKPGIYKKSERSLNFFFTNGISVDLLPAVDANENDLVKISKEMGRNKKTAYYNGAVFVEDQVEFLKSKSYSGFTNTVVRLSKFCFKSWYLGGEKCPGGSAMIELIAVAAVEKEFTRNYASEFRALKEVMVMLSNLDTLKLAFSRVDDDDDDEPEWELVKQSKLQCRNENWLIPDIVGKREILERDCFIIDPANPFQDYLEEKSRKVFVKIKNFANNIIDRLDLLLREKEEEGCMQKLFKPMLKDLTKENQSLFLPTDFLLTCDKRYNPNSVYNEVKIWNDSIMEDEKISRAVKVLKKNLITVVHSTVEGNPDTVTVDDVQEAVEDLIENNLQTDIEDASRRDKHSDNYDVTIKVPYFIDDKSYAVFLSLLWDSD</sequence>
<dbReference type="EMBL" id="CAXLJM020000161">
    <property type="protein sequence ID" value="CAL8144654.1"/>
    <property type="molecule type" value="Genomic_DNA"/>
</dbReference>